<evidence type="ECO:0000313" key="3">
    <source>
        <dbReference type="Proteomes" id="UP000724874"/>
    </source>
</evidence>
<feature type="compositionally biased region" description="Pro residues" evidence="1">
    <location>
        <begin position="309"/>
        <end position="325"/>
    </location>
</feature>
<name>A0A9P5NBZ8_GYMJU</name>
<evidence type="ECO:0000313" key="2">
    <source>
        <dbReference type="EMBL" id="KAF8877935.1"/>
    </source>
</evidence>
<sequence>MPTLALTAFPEELLEGILSYCVVAPLIPQTRPLWHRPSSVGASSTPPPDIMPPILSHRSPLICKPTAPPARLGLRPNPAYATYIRRAVGYHAGYDAALASVAWTSSGFGSEEFCEGLKDLVGLTHLVVRKPSHVYLTQPRPRIVLSEVAKAMDSWDELEFADLAFRLTDDSGMLGPITAITHSLRTRPKLHTFSTMLPSVWNETILHVSENPALERVILGDGHSTSGAGGHGLGYSGRGGTWSGTDFYAAPVSASLPAGPLFESVNHGQGSILGTGLFLTQARKHLRLSELIRAGTSIIRTRAQTLGTPPSPSSLPVLPVLPYPHPHARAQTPASQLQTGTPSSSASDTRAHVSLNEPHHSRAKNVVPMP</sequence>
<dbReference type="Proteomes" id="UP000724874">
    <property type="component" value="Unassembled WGS sequence"/>
</dbReference>
<dbReference type="EMBL" id="JADNYJ010000164">
    <property type="protein sequence ID" value="KAF8877935.1"/>
    <property type="molecule type" value="Genomic_DNA"/>
</dbReference>
<protein>
    <submittedName>
        <fullName evidence="2">Uncharacterized protein</fullName>
    </submittedName>
</protein>
<evidence type="ECO:0000256" key="1">
    <source>
        <dbReference type="SAM" id="MobiDB-lite"/>
    </source>
</evidence>
<reference evidence="2" key="1">
    <citation type="submission" date="2020-11" db="EMBL/GenBank/DDBJ databases">
        <authorList>
            <consortium name="DOE Joint Genome Institute"/>
            <person name="Ahrendt S."/>
            <person name="Riley R."/>
            <person name="Andreopoulos W."/>
            <person name="LaButti K."/>
            <person name="Pangilinan J."/>
            <person name="Ruiz-duenas F.J."/>
            <person name="Barrasa J.M."/>
            <person name="Sanchez-Garcia M."/>
            <person name="Camarero S."/>
            <person name="Miyauchi S."/>
            <person name="Serrano A."/>
            <person name="Linde D."/>
            <person name="Babiker R."/>
            <person name="Drula E."/>
            <person name="Ayuso-Fernandez I."/>
            <person name="Pacheco R."/>
            <person name="Padilla G."/>
            <person name="Ferreira P."/>
            <person name="Barriuso J."/>
            <person name="Kellner H."/>
            <person name="Castanera R."/>
            <person name="Alfaro M."/>
            <person name="Ramirez L."/>
            <person name="Pisabarro A.G."/>
            <person name="Kuo A."/>
            <person name="Tritt A."/>
            <person name="Lipzen A."/>
            <person name="He G."/>
            <person name="Yan M."/>
            <person name="Ng V."/>
            <person name="Cullen D."/>
            <person name="Martin F."/>
            <person name="Rosso M.-N."/>
            <person name="Henrissat B."/>
            <person name="Hibbett D."/>
            <person name="Martinez A.T."/>
            <person name="Grigoriev I.V."/>
        </authorList>
    </citation>
    <scope>NUCLEOTIDE SEQUENCE</scope>
    <source>
        <strain evidence="2">AH 44721</strain>
    </source>
</reference>
<comment type="caution">
    <text evidence="2">The sequence shown here is derived from an EMBL/GenBank/DDBJ whole genome shotgun (WGS) entry which is preliminary data.</text>
</comment>
<proteinExistence type="predicted"/>
<feature type="compositionally biased region" description="Polar residues" evidence="1">
    <location>
        <begin position="332"/>
        <end position="348"/>
    </location>
</feature>
<dbReference type="AlphaFoldDB" id="A0A9P5NBZ8"/>
<keyword evidence="3" id="KW-1185">Reference proteome</keyword>
<gene>
    <name evidence="2" type="ORF">CPB84DRAFT_1966255</name>
</gene>
<feature type="region of interest" description="Disordered" evidence="1">
    <location>
        <begin position="303"/>
        <end position="370"/>
    </location>
</feature>
<accession>A0A9P5NBZ8</accession>
<organism evidence="2 3">
    <name type="scientific">Gymnopilus junonius</name>
    <name type="common">Spectacular rustgill mushroom</name>
    <name type="synonym">Gymnopilus spectabilis subsp. junonius</name>
    <dbReference type="NCBI Taxonomy" id="109634"/>
    <lineage>
        <taxon>Eukaryota</taxon>
        <taxon>Fungi</taxon>
        <taxon>Dikarya</taxon>
        <taxon>Basidiomycota</taxon>
        <taxon>Agaricomycotina</taxon>
        <taxon>Agaricomycetes</taxon>
        <taxon>Agaricomycetidae</taxon>
        <taxon>Agaricales</taxon>
        <taxon>Agaricineae</taxon>
        <taxon>Hymenogastraceae</taxon>
        <taxon>Gymnopilus</taxon>
    </lineage>
</organism>
<dbReference type="OrthoDB" id="2786563at2759"/>